<evidence type="ECO:0000256" key="3">
    <source>
        <dbReference type="ARBA" id="ARBA00023274"/>
    </source>
</evidence>
<dbReference type="AlphaFoldDB" id="A0A2K6KCJ8"/>
<evidence type="ECO:0000256" key="1">
    <source>
        <dbReference type="ARBA" id="ARBA00006640"/>
    </source>
</evidence>
<organism evidence="4 5">
    <name type="scientific">Rhinopithecus bieti</name>
    <name type="common">Black snub-nosed monkey</name>
    <name type="synonym">Pygathrix bieti</name>
    <dbReference type="NCBI Taxonomy" id="61621"/>
    <lineage>
        <taxon>Eukaryota</taxon>
        <taxon>Metazoa</taxon>
        <taxon>Chordata</taxon>
        <taxon>Craniata</taxon>
        <taxon>Vertebrata</taxon>
        <taxon>Euteleostomi</taxon>
        <taxon>Mammalia</taxon>
        <taxon>Eutheria</taxon>
        <taxon>Euarchontoglires</taxon>
        <taxon>Primates</taxon>
        <taxon>Haplorrhini</taxon>
        <taxon>Catarrhini</taxon>
        <taxon>Cercopithecidae</taxon>
        <taxon>Colobinae</taxon>
        <taxon>Rhinopithecus</taxon>
    </lineage>
</organism>
<dbReference type="InterPro" id="IPR001911">
    <property type="entry name" value="Ribosomal_bS21"/>
</dbReference>
<accession>A0A2K6KCJ8</accession>
<dbReference type="InterPro" id="IPR038380">
    <property type="entry name" value="Ribosomal_bS21_sf"/>
</dbReference>
<dbReference type="GeneTree" id="ENSGT00500000045038"/>
<dbReference type="PANTHER" id="PTHR21109:SF0">
    <property type="entry name" value="SMALL RIBOSOMAL SUBUNIT PROTEIN BS21M"/>
    <property type="match status" value="1"/>
</dbReference>
<evidence type="ECO:0008006" key="6">
    <source>
        <dbReference type="Google" id="ProtNLM"/>
    </source>
</evidence>
<dbReference type="Proteomes" id="UP000233180">
    <property type="component" value="Unassembled WGS sequence"/>
</dbReference>
<dbReference type="GO" id="GO:0005840">
    <property type="term" value="C:ribosome"/>
    <property type="evidence" value="ECO:0007669"/>
    <property type="project" value="UniProtKB-KW"/>
</dbReference>
<comment type="similarity">
    <text evidence="1">Belongs to the bacterial ribosomal protein bS21 family.</text>
</comment>
<protein>
    <recommendedName>
        <fullName evidence="6">Mitochondrial ribosomal protein S21</fullName>
    </recommendedName>
</protein>
<sequence length="81" mass="9781">MAKYLKVIARTVMAQEGNVESAYRTLNRILTMEGLVEDIRRRRYYEKPCHWRQRESHESMEMARKINFLMQKSQADLWQGC</sequence>
<reference evidence="4" key="2">
    <citation type="submission" date="2025-08" db="UniProtKB">
        <authorList>
            <consortium name="Ensembl"/>
        </authorList>
    </citation>
    <scope>IDENTIFICATION</scope>
</reference>
<name>A0A2K6KCJ8_RHIBE</name>
<proteinExistence type="inferred from homology"/>
<dbReference type="GO" id="GO:0006412">
    <property type="term" value="P:translation"/>
    <property type="evidence" value="ECO:0007669"/>
    <property type="project" value="InterPro"/>
</dbReference>
<dbReference type="Ensembl" id="ENSRBIT00000032629.1">
    <property type="protein sequence ID" value="ENSRBIP00000009016.1"/>
    <property type="gene ID" value="ENSRBIG00000028389.1"/>
</dbReference>
<keyword evidence="3" id="KW-0687">Ribonucleoprotein</keyword>
<reference evidence="4" key="3">
    <citation type="submission" date="2025-09" db="UniProtKB">
        <authorList>
            <consortium name="Ensembl"/>
        </authorList>
    </citation>
    <scope>IDENTIFICATION</scope>
</reference>
<evidence type="ECO:0000313" key="4">
    <source>
        <dbReference type="Ensembl" id="ENSRBIP00000009016.1"/>
    </source>
</evidence>
<dbReference type="GO" id="GO:1990904">
    <property type="term" value="C:ribonucleoprotein complex"/>
    <property type="evidence" value="ECO:0007669"/>
    <property type="project" value="UniProtKB-KW"/>
</dbReference>
<dbReference type="OMA" id="WRQRESH"/>
<keyword evidence="2" id="KW-0689">Ribosomal protein</keyword>
<keyword evidence="5" id="KW-1185">Reference proteome</keyword>
<dbReference type="Pfam" id="PF01165">
    <property type="entry name" value="Ribosomal_S21"/>
    <property type="match status" value="1"/>
</dbReference>
<dbReference type="GO" id="GO:0003735">
    <property type="term" value="F:structural constituent of ribosome"/>
    <property type="evidence" value="ECO:0007669"/>
    <property type="project" value="InterPro"/>
</dbReference>
<evidence type="ECO:0000313" key="5">
    <source>
        <dbReference type="Proteomes" id="UP000233180"/>
    </source>
</evidence>
<dbReference type="STRING" id="61621.ENSRBIP00000009016"/>
<reference evidence="4 5" key="1">
    <citation type="submission" date="2016-06" db="EMBL/GenBank/DDBJ databases">
        <title>Genome of Rhinopithecus bieti.</title>
        <authorList>
            <person name="Wu"/>
            <person name="C.-I. and Zhang"/>
            <person name="Y."/>
        </authorList>
    </citation>
    <scope>NUCLEOTIDE SEQUENCE</scope>
</reference>
<dbReference type="Gene3D" id="1.20.5.1150">
    <property type="entry name" value="Ribosomal protein S8"/>
    <property type="match status" value="1"/>
</dbReference>
<evidence type="ECO:0000256" key="2">
    <source>
        <dbReference type="ARBA" id="ARBA00022980"/>
    </source>
</evidence>
<dbReference type="PANTHER" id="PTHR21109">
    <property type="entry name" value="MITOCHONDRIAL 28S RIBOSOMAL PROTEIN S21"/>
    <property type="match status" value="1"/>
</dbReference>
<dbReference type="NCBIfam" id="TIGR00030">
    <property type="entry name" value="S21p"/>
    <property type="match status" value="1"/>
</dbReference>